<reference evidence="2 4" key="2">
    <citation type="journal article" date="2018" name="Plant J.">
        <title>The Physcomitrella patens chromosome-scale assembly reveals moss genome structure and evolution.</title>
        <authorList>
            <person name="Lang D."/>
            <person name="Ullrich K.K."/>
            <person name="Murat F."/>
            <person name="Fuchs J."/>
            <person name="Jenkins J."/>
            <person name="Haas F.B."/>
            <person name="Piednoel M."/>
            <person name="Gundlach H."/>
            <person name="Van Bel M."/>
            <person name="Meyberg R."/>
            <person name="Vives C."/>
            <person name="Morata J."/>
            <person name="Symeonidi A."/>
            <person name="Hiss M."/>
            <person name="Muchero W."/>
            <person name="Kamisugi Y."/>
            <person name="Saleh O."/>
            <person name="Blanc G."/>
            <person name="Decker E.L."/>
            <person name="van Gessel N."/>
            <person name="Grimwood J."/>
            <person name="Hayes R.D."/>
            <person name="Graham S.W."/>
            <person name="Gunter L.E."/>
            <person name="McDaniel S.F."/>
            <person name="Hoernstein S.N.W."/>
            <person name="Larsson A."/>
            <person name="Li F.W."/>
            <person name="Perroud P.F."/>
            <person name="Phillips J."/>
            <person name="Ranjan P."/>
            <person name="Rokshar D.S."/>
            <person name="Rothfels C.J."/>
            <person name="Schneider L."/>
            <person name="Shu S."/>
            <person name="Stevenson D.W."/>
            <person name="Thummler F."/>
            <person name="Tillich M."/>
            <person name="Villarreal Aguilar J.C."/>
            <person name="Widiez T."/>
            <person name="Wong G.K."/>
            <person name="Wymore A."/>
            <person name="Zhang Y."/>
            <person name="Zimmer A.D."/>
            <person name="Quatrano R.S."/>
            <person name="Mayer K.F.X."/>
            <person name="Goodstein D."/>
            <person name="Casacuberta J.M."/>
            <person name="Vandepoele K."/>
            <person name="Reski R."/>
            <person name="Cuming A.C."/>
            <person name="Tuskan G.A."/>
            <person name="Maumus F."/>
            <person name="Salse J."/>
            <person name="Schmutz J."/>
            <person name="Rensing S.A."/>
        </authorList>
    </citation>
    <scope>NUCLEOTIDE SEQUENCE [LARGE SCALE GENOMIC DNA]</scope>
    <source>
        <strain evidence="3 4">cv. Gransden 2004</strain>
    </source>
</reference>
<evidence type="ECO:0000313" key="4">
    <source>
        <dbReference type="Proteomes" id="UP000006727"/>
    </source>
</evidence>
<dbReference type="RefSeq" id="XP_073393756.1">
    <property type="nucleotide sequence ID" value="XM_073537655.1"/>
</dbReference>
<feature type="region of interest" description="Disordered" evidence="1">
    <location>
        <begin position="61"/>
        <end position="134"/>
    </location>
</feature>
<accession>A9RTX2</accession>
<dbReference type="STRING" id="3218.A9RTX2"/>
<feature type="region of interest" description="Disordered" evidence="1">
    <location>
        <begin position="363"/>
        <end position="388"/>
    </location>
</feature>
<dbReference type="Gramene" id="Pp3c1_35670V3.1">
    <property type="protein sequence ID" value="Pp3c1_35670V3.1"/>
    <property type="gene ID" value="Pp3c1_35670"/>
</dbReference>
<dbReference type="eggNOG" id="ENOG502SGP2">
    <property type="taxonomic scope" value="Eukaryota"/>
</dbReference>
<evidence type="ECO:0000313" key="2">
    <source>
        <dbReference type="EMBL" id="PNR63225.1"/>
    </source>
</evidence>
<feature type="compositionally biased region" description="Polar residues" evidence="1">
    <location>
        <begin position="61"/>
        <end position="71"/>
    </location>
</feature>
<dbReference type="EnsemblPlants" id="Pp3c1_35675V3.1">
    <property type="protein sequence ID" value="Pp3c1_35675V3.1"/>
    <property type="gene ID" value="Pp3c1_35675"/>
</dbReference>
<dbReference type="RefSeq" id="XP_024378696.1">
    <property type="nucleotide sequence ID" value="XM_024522928.2"/>
</dbReference>
<dbReference type="EnsemblPlants" id="Pp3c1_35675V3.2">
    <property type="protein sequence ID" value="Pp3c1_35675V3.2"/>
    <property type="gene ID" value="Pp3c1_35675"/>
</dbReference>
<evidence type="ECO:0000256" key="1">
    <source>
        <dbReference type="SAM" id="MobiDB-lite"/>
    </source>
</evidence>
<dbReference type="PANTHER" id="PTHR36764">
    <property type="entry name" value="TRNA (ILE)-LYSIDINE SYNTHASE"/>
    <property type="match status" value="1"/>
</dbReference>
<name>A9RTX2_PHYPA</name>
<feature type="compositionally biased region" description="Gly residues" evidence="1">
    <location>
        <begin position="628"/>
        <end position="651"/>
    </location>
</feature>
<dbReference type="EMBL" id="ABEU02000001">
    <property type="protein sequence ID" value="PNR63225.1"/>
    <property type="molecule type" value="Genomic_DNA"/>
</dbReference>
<dbReference type="GeneID" id="112283787"/>
<sequence>MIFLYRGELHKVSGITRQWSIPKPTISLSAFRQALEKRNDALRSSSLTSDFPTPCLTRQDTCVSGSHNVSPSHVHAREGPRDDPETDIGQEGRGESDGLVKSDYMDEDIPEEAEDGEDRSKYGGKTRHGGCEGEGYRDLCATAEDSSDRLLSRGQSSDDNELQFETKLESDEPADLEEDMDRKERKKRKREETSLVDVRKGKVKVKVDEEVLVGGTPVAVEPMALDSTGAGEEMELDQKVVDKVVGIGDNSEIENTKKEGSDANLGLAVEEDDGQIEVNDVEQGDFVRVEAPSTPPVHSEELNFGKPVIGRDLAEEAREKTDAGGGKKAELEAKLEKLTAEKHHLVQMLKQVLSTEKVSKKKVLSASQSPSAPGPSSASQDIPSSTDLPAAPIVQSEIAIASGAEVSHKVDVHSASGHSQIRSHKLGRQLNTSRVVQVLSSEEESKKKVQNASQSPPAPGPPATSQAASICADVAAAPIVQSETAVASGAEVQASTDLEEGELEYARTPSPPSAHTTIASQSASHGTHPPHGSTPALGPLLGRQPQHLNQGGSSRGNYYPQGLGLPSPNSAAAAALAGTISPGTGFMSLVNRPYPHQMAMQHAAHALHAQKVAAAAAAAGHSHMSPILGGGGPAGPGNGVSNGPPGFGGYGVSPSVHGHHGHMPQGASPGAGHIAAQQGASPSLLTTPRGPPGYHEMRNLNPPWNLQR</sequence>
<feature type="region of interest" description="Disordered" evidence="1">
    <location>
        <begin position="502"/>
        <end position="563"/>
    </location>
</feature>
<keyword evidence="4" id="KW-1185">Reference proteome</keyword>
<feature type="compositionally biased region" description="Low complexity" evidence="1">
    <location>
        <begin position="365"/>
        <end position="380"/>
    </location>
</feature>
<dbReference type="EnsemblPlants" id="Pp3c1_35670V3.1">
    <property type="protein sequence ID" value="Pp3c1_35670V3.1"/>
    <property type="gene ID" value="Pp3c1_35670"/>
</dbReference>
<feature type="compositionally biased region" description="Polar residues" evidence="1">
    <location>
        <begin position="546"/>
        <end position="556"/>
    </location>
</feature>
<organism evidence="2">
    <name type="scientific">Physcomitrium patens</name>
    <name type="common">Spreading-leaved earth moss</name>
    <name type="synonym">Physcomitrella patens</name>
    <dbReference type="NCBI Taxonomy" id="3218"/>
    <lineage>
        <taxon>Eukaryota</taxon>
        <taxon>Viridiplantae</taxon>
        <taxon>Streptophyta</taxon>
        <taxon>Embryophyta</taxon>
        <taxon>Bryophyta</taxon>
        <taxon>Bryophytina</taxon>
        <taxon>Bryopsida</taxon>
        <taxon>Funariidae</taxon>
        <taxon>Funariales</taxon>
        <taxon>Funariaceae</taxon>
        <taxon>Physcomitrium</taxon>
    </lineage>
</organism>
<feature type="region of interest" description="Disordered" evidence="1">
    <location>
        <begin position="627"/>
        <end position="708"/>
    </location>
</feature>
<dbReference type="Proteomes" id="UP000006727">
    <property type="component" value="Chromosome 1"/>
</dbReference>
<feature type="region of interest" description="Disordered" evidence="1">
    <location>
        <begin position="436"/>
        <end position="466"/>
    </location>
</feature>
<feature type="compositionally biased region" description="Basic and acidic residues" evidence="1">
    <location>
        <begin position="90"/>
        <end position="104"/>
    </location>
</feature>
<dbReference type="Gramene" id="Pp3c1_35675V3.1">
    <property type="protein sequence ID" value="Pp3c1_35675V3.1"/>
    <property type="gene ID" value="Pp3c1_35675"/>
</dbReference>
<dbReference type="HOGENOM" id="CLU_400848_0_0_1"/>
<reference evidence="2 4" key="1">
    <citation type="journal article" date="2008" name="Science">
        <title>The Physcomitrella genome reveals evolutionary insights into the conquest of land by plants.</title>
        <authorList>
            <person name="Rensing S."/>
            <person name="Lang D."/>
            <person name="Zimmer A."/>
            <person name="Terry A."/>
            <person name="Salamov A."/>
            <person name="Shapiro H."/>
            <person name="Nishiyama T."/>
            <person name="Perroud P.-F."/>
            <person name="Lindquist E."/>
            <person name="Kamisugi Y."/>
            <person name="Tanahashi T."/>
            <person name="Sakakibara K."/>
            <person name="Fujita T."/>
            <person name="Oishi K."/>
            <person name="Shin-I T."/>
            <person name="Kuroki Y."/>
            <person name="Toyoda A."/>
            <person name="Suzuki Y."/>
            <person name="Hashimoto A."/>
            <person name="Yamaguchi K."/>
            <person name="Sugano A."/>
            <person name="Kohara Y."/>
            <person name="Fujiyama A."/>
            <person name="Anterola A."/>
            <person name="Aoki S."/>
            <person name="Ashton N."/>
            <person name="Barbazuk W.B."/>
            <person name="Barker E."/>
            <person name="Bennetzen J."/>
            <person name="Bezanilla M."/>
            <person name="Blankenship R."/>
            <person name="Cho S.H."/>
            <person name="Dutcher S."/>
            <person name="Estelle M."/>
            <person name="Fawcett J.A."/>
            <person name="Gundlach H."/>
            <person name="Hanada K."/>
            <person name="Heyl A."/>
            <person name="Hicks K.A."/>
            <person name="Hugh J."/>
            <person name="Lohr M."/>
            <person name="Mayer K."/>
            <person name="Melkozernov A."/>
            <person name="Murata T."/>
            <person name="Nelson D."/>
            <person name="Pils B."/>
            <person name="Prigge M."/>
            <person name="Reiss B."/>
            <person name="Renner T."/>
            <person name="Rombauts S."/>
            <person name="Rushton P."/>
            <person name="Sanderfoot A."/>
            <person name="Schween G."/>
            <person name="Shiu S.-H."/>
            <person name="Stueber K."/>
            <person name="Theodoulou F.L."/>
            <person name="Tu H."/>
            <person name="Van de Peer Y."/>
            <person name="Verrier P.J."/>
            <person name="Waters E."/>
            <person name="Wood A."/>
            <person name="Yang L."/>
            <person name="Cove D."/>
            <person name="Cuming A."/>
            <person name="Hasebe M."/>
            <person name="Lucas S."/>
            <person name="Mishler D.B."/>
            <person name="Reski R."/>
            <person name="Grigoriev I."/>
            <person name="Quatrano R.S."/>
            <person name="Boore J.L."/>
        </authorList>
    </citation>
    <scope>NUCLEOTIDE SEQUENCE [LARGE SCALE GENOMIC DNA]</scope>
    <source>
        <strain evidence="3 4">cv. Gransden 2004</strain>
    </source>
</reference>
<dbReference type="OrthoDB" id="1936291at2759"/>
<feature type="compositionally biased region" description="Acidic residues" evidence="1">
    <location>
        <begin position="105"/>
        <end position="117"/>
    </location>
</feature>
<evidence type="ECO:0000313" key="3">
    <source>
        <dbReference type="EnsemblPlants" id="Pp3c1_35670V3.1"/>
    </source>
</evidence>
<feature type="region of interest" description="Disordered" evidence="1">
    <location>
        <begin position="410"/>
        <end position="429"/>
    </location>
</feature>
<dbReference type="PANTHER" id="PTHR36764:SF1">
    <property type="entry name" value="TRNA (ILE)-LYSIDINE SYNTHASE"/>
    <property type="match status" value="1"/>
</dbReference>
<dbReference type="PaxDb" id="3218-PP1S28_195V6.1"/>
<feature type="compositionally biased region" description="Polar residues" evidence="1">
    <location>
        <begin position="513"/>
        <end position="525"/>
    </location>
</feature>
<reference evidence="3" key="3">
    <citation type="submission" date="2020-12" db="UniProtKB">
        <authorList>
            <consortium name="EnsemblPlants"/>
        </authorList>
    </citation>
    <scope>IDENTIFICATION</scope>
</reference>
<gene>
    <name evidence="3" type="primary">LOC112283787</name>
    <name evidence="2" type="ORF">PHYPA_001650</name>
</gene>
<feature type="region of interest" description="Disordered" evidence="1">
    <location>
        <begin position="148"/>
        <end position="194"/>
    </location>
</feature>
<proteinExistence type="predicted"/>
<dbReference type="Gramene" id="Pp3c1_35675V3.2">
    <property type="protein sequence ID" value="Pp3c1_35675V3.2"/>
    <property type="gene ID" value="Pp3c1_35675"/>
</dbReference>
<dbReference type="AlphaFoldDB" id="A9RTX2"/>
<protein>
    <submittedName>
        <fullName evidence="2 3">Uncharacterized protein</fullName>
    </submittedName>
</protein>